<keyword evidence="5" id="KW-1185">Reference proteome</keyword>
<feature type="region of interest" description="Disordered" evidence="3">
    <location>
        <begin position="1"/>
        <end position="53"/>
    </location>
</feature>
<evidence type="ECO:0000256" key="2">
    <source>
        <dbReference type="SAM" id="Coils"/>
    </source>
</evidence>
<feature type="compositionally biased region" description="Polar residues" evidence="3">
    <location>
        <begin position="163"/>
        <end position="176"/>
    </location>
</feature>
<dbReference type="AlphaFoldDB" id="A0A6C1DXQ4"/>
<dbReference type="GO" id="GO:0070941">
    <property type="term" value="P:eisosome assembly"/>
    <property type="evidence" value="ECO:0007669"/>
    <property type="project" value="TreeGrafter"/>
</dbReference>
<feature type="compositionally biased region" description="Basic residues" evidence="3">
    <location>
        <begin position="33"/>
        <end position="46"/>
    </location>
</feature>
<dbReference type="PANTHER" id="PTHR28298">
    <property type="entry name" value="EISOSOME PROTEIN 1"/>
    <property type="match status" value="1"/>
</dbReference>
<feature type="compositionally biased region" description="Basic and acidic residues" evidence="3">
    <location>
        <begin position="781"/>
        <end position="797"/>
    </location>
</feature>
<dbReference type="Pfam" id="PF12757">
    <property type="entry name" value="Eisosome1"/>
    <property type="match status" value="1"/>
</dbReference>
<keyword evidence="2" id="KW-0175">Coiled coil</keyword>
<feature type="region of interest" description="Disordered" evidence="3">
    <location>
        <begin position="717"/>
        <end position="843"/>
    </location>
</feature>
<dbReference type="OrthoDB" id="4070583at2759"/>
<gene>
    <name evidence="4" type="primary">EIS1_1</name>
    <name evidence="4" type="ORF">GRS66_003934</name>
</gene>
<proteinExistence type="inferred from homology"/>
<reference evidence="4 5" key="1">
    <citation type="journal article" date="2019" name="BMC Genomics">
        <title>Chromosome level assembly and comparative genome analysis confirm lager-brewing yeasts originated from a single hybridization.</title>
        <authorList>
            <person name="Salazar A.N."/>
            <person name="Gorter de Vries A.R."/>
            <person name="van den Broek M."/>
            <person name="Brouwers N."/>
            <person name="de la Torre Cortes P."/>
            <person name="Kuijpers N.G.A."/>
            <person name="Daran J.G."/>
            <person name="Abeel T."/>
        </authorList>
    </citation>
    <scope>NUCLEOTIDE SEQUENCE [LARGE SCALE GENOMIC DNA]</scope>
    <source>
        <strain evidence="4 5">CBS 1483</strain>
    </source>
</reference>
<feature type="region of interest" description="Disordered" evidence="3">
    <location>
        <begin position="119"/>
        <end position="176"/>
    </location>
</feature>
<dbReference type="PANTHER" id="PTHR28298:SF1">
    <property type="entry name" value="EISOSOME PROTEIN 1"/>
    <property type="match status" value="1"/>
</dbReference>
<evidence type="ECO:0000313" key="4">
    <source>
        <dbReference type="EMBL" id="QID81551.1"/>
    </source>
</evidence>
<dbReference type="EMBL" id="CP048994">
    <property type="protein sequence ID" value="QID81551.1"/>
    <property type="molecule type" value="Genomic_DNA"/>
</dbReference>
<feature type="compositionally biased region" description="Low complexity" evidence="3">
    <location>
        <begin position="752"/>
        <end position="764"/>
    </location>
</feature>
<protein>
    <submittedName>
        <fullName evidence="4">Eisosome assembly protein</fullName>
    </submittedName>
</protein>
<comment type="similarity">
    <text evidence="1">Belongs to the EIS1 family.</text>
</comment>
<dbReference type="InterPro" id="IPR024527">
    <property type="entry name" value="Eisosome1"/>
</dbReference>
<dbReference type="Proteomes" id="UP000501346">
    <property type="component" value="Chromosome ScXIII"/>
</dbReference>
<feature type="coiled-coil region" evidence="2">
    <location>
        <begin position="498"/>
        <end position="582"/>
    </location>
</feature>
<evidence type="ECO:0000256" key="1">
    <source>
        <dbReference type="ARBA" id="ARBA00008528"/>
    </source>
</evidence>
<name>A0A6C1DXQ4_SACPS</name>
<feature type="compositionally biased region" description="Polar residues" evidence="3">
    <location>
        <begin position="798"/>
        <end position="810"/>
    </location>
</feature>
<accession>A0A6C1DXQ4</accession>
<evidence type="ECO:0000313" key="5">
    <source>
        <dbReference type="Proteomes" id="UP000501346"/>
    </source>
</evidence>
<evidence type="ECO:0000256" key="3">
    <source>
        <dbReference type="SAM" id="MobiDB-lite"/>
    </source>
</evidence>
<sequence>MSLISAVEDRDIHNIGKTSGGGSRTSSITSSKKSLKHGSKSLRKPKVYQTTGEPLSREALYKAKLKYGVYQSPAQSYSIGVSDAHAASDKAANLAHDKQTTVEAYKRMFIDPNATKAASKMGPKVVRNNSITSTTSKTSKESQTKRKSKESPGAAASKAYSMTMETTSLSSQTNSRSYSITSASSVLSGASGSFNSTVNPKPKTLNLEKVLVGAEKKAESRIKERWEPEKTNFQYGVKTDEHGNLNQFSFSNEMMNNIMAKVDAPKAQDLQKVKKVSAEKEAKSMKFALGAANAVKDMHPGEDIDKSIALKAQKRETYLSQLTSQQVLTLARANVDRQLDIIEKSDMHKKLFTNMEYNKAAVAVAQSNHQKKTEFHNKINMGGGLFLSPEDITKIASGLISPVLGEVSERAEAQRAMDEEIAERTEAYNKSLNEWETMERSIISNDAKVLTTTANRHQTEKKTSQEKIKASFDALVARMDTKVAERETLLEDTKNKEIEFKKQMQQELKDEKARLDQDLEEWGKKCEQDITEARKEQEELLKPYHDDLANAEAEHKTLVEERDAINAEISRLQDAIVDHKRKISGYGNDLDAQKNRNIREDDKLLELGQTKESLESHLNDDVIILANKAKEQAELSTKEARLKQLEVDSLINERKSELNATEIELKKEKLSLLEAMKDVASARGDDKIDEEKVKKLIGMTSEEYLTQNKSVEKNVEDLPTQLEKIEEGDELKKEEIVGAETKNSGDDGVPVSTAAKEATETSSAVQTKEPEEKISIGNKSSGKEDANDCKSAEHSKEISVSQKAGNNKSLGVSPDSLEHTFSGFSQGSSIEDDQDAISNQEKK</sequence>
<organism evidence="4 5">
    <name type="scientific">Saccharomyces pastorianus</name>
    <name type="common">Lager yeast</name>
    <name type="synonym">Saccharomyces cerevisiae x Saccharomyces eubayanus</name>
    <dbReference type="NCBI Taxonomy" id="27292"/>
    <lineage>
        <taxon>Eukaryota</taxon>
        <taxon>Fungi</taxon>
        <taxon>Dikarya</taxon>
        <taxon>Ascomycota</taxon>
        <taxon>Saccharomycotina</taxon>
        <taxon>Saccharomycetes</taxon>
        <taxon>Saccharomycetales</taxon>
        <taxon>Saccharomycetaceae</taxon>
        <taxon>Saccharomyces</taxon>
    </lineage>
</organism>